<reference evidence="6 7" key="1">
    <citation type="submission" date="2019-07" db="EMBL/GenBank/DDBJ databases">
        <title>Whole genome shotgun sequence of Pseudonocardia sulfidoxydans NBRC 16205.</title>
        <authorList>
            <person name="Hosoyama A."/>
            <person name="Uohara A."/>
            <person name="Ohji S."/>
            <person name="Ichikawa N."/>
        </authorList>
    </citation>
    <scope>NUCLEOTIDE SEQUENCE [LARGE SCALE GENOMIC DNA]</scope>
    <source>
        <strain evidence="6 7">NBRC 16205</strain>
    </source>
</reference>
<dbReference type="PANTHER" id="PTHR43537">
    <property type="entry name" value="TRANSCRIPTIONAL REGULATOR, GNTR FAMILY"/>
    <property type="match status" value="1"/>
</dbReference>
<keyword evidence="3" id="KW-0804">Transcription</keyword>
<keyword evidence="2" id="KW-0238">DNA-binding</keyword>
<dbReference type="Gene3D" id="1.10.10.10">
    <property type="entry name" value="Winged helix-like DNA-binding domain superfamily/Winged helix DNA-binding domain"/>
    <property type="match status" value="1"/>
</dbReference>
<dbReference type="SUPFAM" id="SSF46785">
    <property type="entry name" value="Winged helix' DNA-binding domain"/>
    <property type="match status" value="1"/>
</dbReference>
<sequence>MNQVVLSSAARQVADVLREEILAALEHQAEFFLGSEEDLMSRLGVGRPTLRQAARVLEQEQMLAVKRGVGGGFFGRRPTSHVVTHTASLFLRSQGATYADLMRSQITISVACAELAAANPDVAERRRAATWYAERLPEGTDGISGPRFFSVCAGFHRLLAELTDNITFRLFVDVLLELARPVAIDSFHDRSTIVQTARNHARIGRAVLAGESDRAGELMRGGLENALTWTRASRPLDERTQPSTSTSVDGSHGRDT</sequence>
<evidence type="ECO:0000256" key="4">
    <source>
        <dbReference type="SAM" id="MobiDB-lite"/>
    </source>
</evidence>
<dbReference type="SMART" id="SM00895">
    <property type="entry name" value="FCD"/>
    <property type="match status" value="1"/>
</dbReference>
<dbReference type="AlphaFoldDB" id="A0A511D8W4"/>
<dbReference type="InterPro" id="IPR036390">
    <property type="entry name" value="WH_DNA-bd_sf"/>
</dbReference>
<dbReference type="GO" id="GO:0003677">
    <property type="term" value="F:DNA binding"/>
    <property type="evidence" value="ECO:0007669"/>
    <property type="project" value="UniProtKB-KW"/>
</dbReference>
<proteinExistence type="predicted"/>
<evidence type="ECO:0000256" key="2">
    <source>
        <dbReference type="ARBA" id="ARBA00023125"/>
    </source>
</evidence>
<dbReference type="Pfam" id="PF00392">
    <property type="entry name" value="GntR"/>
    <property type="match status" value="1"/>
</dbReference>
<evidence type="ECO:0000256" key="1">
    <source>
        <dbReference type="ARBA" id="ARBA00023015"/>
    </source>
</evidence>
<evidence type="ECO:0000256" key="3">
    <source>
        <dbReference type="ARBA" id="ARBA00023163"/>
    </source>
</evidence>
<feature type="domain" description="HTH gntR-type" evidence="5">
    <location>
        <begin position="7"/>
        <end position="77"/>
    </location>
</feature>
<name>A0A511D8W4_9PSEU</name>
<dbReference type="SUPFAM" id="SSF48008">
    <property type="entry name" value="GntR ligand-binding domain-like"/>
    <property type="match status" value="1"/>
</dbReference>
<dbReference type="PROSITE" id="PS50949">
    <property type="entry name" value="HTH_GNTR"/>
    <property type="match status" value="1"/>
</dbReference>
<evidence type="ECO:0000259" key="5">
    <source>
        <dbReference type="PROSITE" id="PS50949"/>
    </source>
</evidence>
<evidence type="ECO:0000313" key="6">
    <source>
        <dbReference type="EMBL" id="GEL21231.1"/>
    </source>
</evidence>
<dbReference type="InterPro" id="IPR000524">
    <property type="entry name" value="Tscrpt_reg_HTH_GntR"/>
</dbReference>
<dbReference type="InterPro" id="IPR008920">
    <property type="entry name" value="TF_FadR/GntR_C"/>
</dbReference>
<organism evidence="6 7">
    <name type="scientific">Pseudonocardia sulfidoxydans NBRC 16205</name>
    <dbReference type="NCBI Taxonomy" id="1223511"/>
    <lineage>
        <taxon>Bacteria</taxon>
        <taxon>Bacillati</taxon>
        <taxon>Actinomycetota</taxon>
        <taxon>Actinomycetes</taxon>
        <taxon>Pseudonocardiales</taxon>
        <taxon>Pseudonocardiaceae</taxon>
        <taxon>Pseudonocardia</taxon>
    </lineage>
</organism>
<feature type="region of interest" description="Disordered" evidence="4">
    <location>
        <begin position="231"/>
        <end position="256"/>
    </location>
</feature>
<dbReference type="RefSeq" id="WP_147101688.1">
    <property type="nucleotide sequence ID" value="NZ_BJVJ01000001.1"/>
</dbReference>
<dbReference type="Gene3D" id="1.20.120.530">
    <property type="entry name" value="GntR ligand-binding domain-like"/>
    <property type="match status" value="1"/>
</dbReference>
<evidence type="ECO:0000313" key="7">
    <source>
        <dbReference type="Proteomes" id="UP000321685"/>
    </source>
</evidence>
<dbReference type="EMBL" id="BJVJ01000001">
    <property type="protein sequence ID" value="GEL21231.1"/>
    <property type="molecule type" value="Genomic_DNA"/>
</dbReference>
<dbReference type="PANTHER" id="PTHR43537:SF24">
    <property type="entry name" value="GLUCONATE OPERON TRANSCRIPTIONAL REPRESSOR"/>
    <property type="match status" value="1"/>
</dbReference>
<dbReference type="OrthoDB" id="4164516at2"/>
<protein>
    <submittedName>
        <fullName evidence="6">GntR family transcriptional regulator</fullName>
    </submittedName>
</protein>
<accession>A0A511D8W4</accession>
<dbReference type="GO" id="GO:0003700">
    <property type="term" value="F:DNA-binding transcription factor activity"/>
    <property type="evidence" value="ECO:0007669"/>
    <property type="project" value="InterPro"/>
</dbReference>
<dbReference type="Pfam" id="PF07729">
    <property type="entry name" value="FCD"/>
    <property type="match status" value="1"/>
</dbReference>
<gene>
    <name evidence="6" type="ORF">PSU4_01850</name>
</gene>
<dbReference type="InterPro" id="IPR011711">
    <property type="entry name" value="GntR_C"/>
</dbReference>
<keyword evidence="7" id="KW-1185">Reference proteome</keyword>
<dbReference type="Proteomes" id="UP000321685">
    <property type="component" value="Unassembled WGS sequence"/>
</dbReference>
<comment type="caution">
    <text evidence="6">The sequence shown here is derived from an EMBL/GenBank/DDBJ whole genome shotgun (WGS) entry which is preliminary data.</text>
</comment>
<keyword evidence="1" id="KW-0805">Transcription regulation</keyword>
<dbReference type="InterPro" id="IPR036388">
    <property type="entry name" value="WH-like_DNA-bd_sf"/>
</dbReference>